<dbReference type="PANTHER" id="PTHR36933:SF1">
    <property type="entry name" value="SLL0788 PROTEIN"/>
    <property type="match status" value="1"/>
</dbReference>
<keyword evidence="2" id="KW-1133">Transmembrane helix</keyword>
<comment type="caution">
    <text evidence="4">The sequence shown here is derived from an EMBL/GenBank/DDBJ whole genome shotgun (WGS) entry which is preliminary data.</text>
</comment>
<dbReference type="AlphaFoldDB" id="A0A3A9ZQC8"/>
<evidence type="ECO:0000313" key="4">
    <source>
        <dbReference type="EMBL" id="RKN50154.1"/>
    </source>
</evidence>
<feature type="transmembrane region" description="Helical" evidence="2">
    <location>
        <begin position="32"/>
        <end position="54"/>
    </location>
</feature>
<reference evidence="4 5" key="1">
    <citation type="journal article" date="2015" name="Int. J. Syst. Evol. Microbiol.">
        <title>Micromonospora costi sp. nov., isolated from a leaf of Costus speciosus.</title>
        <authorList>
            <person name="Thawai C."/>
        </authorList>
    </citation>
    <scope>NUCLEOTIDE SEQUENCE [LARGE SCALE GENOMIC DNA]</scope>
    <source>
        <strain evidence="4 5">CS1-12</strain>
    </source>
</reference>
<evidence type="ECO:0000259" key="3">
    <source>
        <dbReference type="Pfam" id="PF03713"/>
    </source>
</evidence>
<proteinExistence type="predicted"/>
<gene>
    <name evidence="4" type="ORF">D7193_30335</name>
</gene>
<dbReference type="PANTHER" id="PTHR36933">
    <property type="entry name" value="SLL0788 PROTEIN"/>
    <property type="match status" value="1"/>
</dbReference>
<keyword evidence="2" id="KW-0812">Transmembrane</keyword>
<keyword evidence="5" id="KW-1185">Reference proteome</keyword>
<dbReference type="InterPro" id="IPR005183">
    <property type="entry name" value="DUF305_CopM-like"/>
</dbReference>
<accession>A0A3A9ZQC8</accession>
<dbReference type="EMBL" id="RBAN01000008">
    <property type="protein sequence ID" value="RKN50154.1"/>
    <property type="molecule type" value="Genomic_DNA"/>
</dbReference>
<dbReference type="Proteomes" id="UP000279968">
    <property type="component" value="Unassembled WGS sequence"/>
</dbReference>
<organism evidence="4 5">
    <name type="scientific">Micromonospora costi</name>
    <dbReference type="NCBI Taxonomy" id="1530042"/>
    <lineage>
        <taxon>Bacteria</taxon>
        <taxon>Bacillati</taxon>
        <taxon>Actinomycetota</taxon>
        <taxon>Actinomycetes</taxon>
        <taxon>Micromonosporales</taxon>
        <taxon>Micromonosporaceae</taxon>
        <taxon>Micromonospora</taxon>
    </lineage>
</organism>
<name>A0A3A9ZQC8_9ACTN</name>
<evidence type="ECO:0000313" key="5">
    <source>
        <dbReference type="Proteomes" id="UP000279968"/>
    </source>
</evidence>
<protein>
    <submittedName>
        <fullName evidence="4">DUF305 domain-containing protein</fullName>
    </submittedName>
</protein>
<evidence type="ECO:0000256" key="2">
    <source>
        <dbReference type="SAM" id="Phobius"/>
    </source>
</evidence>
<dbReference type="Gene3D" id="1.20.1260.10">
    <property type="match status" value="1"/>
</dbReference>
<keyword evidence="2" id="KW-0472">Membrane</keyword>
<feature type="domain" description="DUF305" evidence="3">
    <location>
        <begin position="113"/>
        <end position="255"/>
    </location>
</feature>
<sequence>MPRYHPRQPRTYGGSQVVLGGRIRGISRQSRAIVLIELAVLALLAAGAAVAVWAPGDDPRPAAQADPRQTLDMPGLPNATAPVLLPGRPGESARSRPANETSPVPPRSYNNADVRFVAMMIPHHEQALVMARLVAARGENPQLKIIADRILAAQEPEIRTLETWLTDRGLDRDSAGDHRHTMRGMQSAEALDRLTAARGAEFDRMFVGMMTDHHQGAIDMADEVLALGVDGIVNEMASSVVVEQGAEMNRMRQVLGAAR</sequence>
<evidence type="ECO:0000256" key="1">
    <source>
        <dbReference type="SAM" id="MobiDB-lite"/>
    </source>
</evidence>
<dbReference type="InterPro" id="IPR012347">
    <property type="entry name" value="Ferritin-like"/>
</dbReference>
<dbReference type="Pfam" id="PF03713">
    <property type="entry name" value="DUF305"/>
    <property type="match status" value="1"/>
</dbReference>
<feature type="region of interest" description="Disordered" evidence="1">
    <location>
        <begin position="55"/>
        <end position="107"/>
    </location>
</feature>